<gene>
    <name evidence="2" type="ORF">BDN70DRAFT_885433</name>
</gene>
<proteinExistence type="predicted"/>
<name>A0A9P5YU94_9AGAR</name>
<organism evidence="2 3">
    <name type="scientific">Pholiota conissans</name>
    <dbReference type="NCBI Taxonomy" id="109636"/>
    <lineage>
        <taxon>Eukaryota</taxon>
        <taxon>Fungi</taxon>
        <taxon>Dikarya</taxon>
        <taxon>Basidiomycota</taxon>
        <taxon>Agaricomycotina</taxon>
        <taxon>Agaricomycetes</taxon>
        <taxon>Agaricomycetidae</taxon>
        <taxon>Agaricales</taxon>
        <taxon>Agaricineae</taxon>
        <taxon>Strophariaceae</taxon>
        <taxon>Pholiota</taxon>
    </lineage>
</organism>
<evidence type="ECO:0000313" key="3">
    <source>
        <dbReference type="Proteomes" id="UP000807469"/>
    </source>
</evidence>
<dbReference type="EMBL" id="MU155409">
    <property type="protein sequence ID" value="KAF9473900.1"/>
    <property type="molecule type" value="Genomic_DNA"/>
</dbReference>
<keyword evidence="1" id="KW-0472">Membrane</keyword>
<evidence type="ECO:0000256" key="1">
    <source>
        <dbReference type="SAM" id="Phobius"/>
    </source>
</evidence>
<keyword evidence="3" id="KW-1185">Reference proteome</keyword>
<sequence length="52" mass="6112">MHLSRECRRTHRCNSTSTEVLKNLCGSVWYLYCSVASFELPILTIYIPYRLS</sequence>
<reference evidence="2" key="1">
    <citation type="submission" date="2020-11" db="EMBL/GenBank/DDBJ databases">
        <authorList>
            <consortium name="DOE Joint Genome Institute"/>
            <person name="Ahrendt S."/>
            <person name="Riley R."/>
            <person name="Andreopoulos W."/>
            <person name="Labutti K."/>
            <person name="Pangilinan J."/>
            <person name="Ruiz-Duenas F.J."/>
            <person name="Barrasa J.M."/>
            <person name="Sanchez-Garcia M."/>
            <person name="Camarero S."/>
            <person name="Miyauchi S."/>
            <person name="Serrano A."/>
            <person name="Linde D."/>
            <person name="Babiker R."/>
            <person name="Drula E."/>
            <person name="Ayuso-Fernandez I."/>
            <person name="Pacheco R."/>
            <person name="Padilla G."/>
            <person name="Ferreira P."/>
            <person name="Barriuso J."/>
            <person name="Kellner H."/>
            <person name="Castanera R."/>
            <person name="Alfaro M."/>
            <person name="Ramirez L."/>
            <person name="Pisabarro A.G."/>
            <person name="Kuo A."/>
            <person name="Tritt A."/>
            <person name="Lipzen A."/>
            <person name="He G."/>
            <person name="Yan M."/>
            <person name="Ng V."/>
            <person name="Cullen D."/>
            <person name="Martin F."/>
            <person name="Rosso M.-N."/>
            <person name="Henrissat B."/>
            <person name="Hibbett D."/>
            <person name="Martinez A.T."/>
            <person name="Grigoriev I.V."/>
        </authorList>
    </citation>
    <scope>NUCLEOTIDE SEQUENCE</scope>
    <source>
        <strain evidence="2">CIRM-BRFM 674</strain>
    </source>
</reference>
<accession>A0A9P5YU94</accession>
<keyword evidence="1" id="KW-1133">Transmembrane helix</keyword>
<evidence type="ECO:0000313" key="2">
    <source>
        <dbReference type="EMBL" id="KAF9473900.1"/>
    </source>
</evidence>
<protein>
    <submittedName>
        <fullName evidence="2">Uncharacterized protein</fullName>
    </submittedName>
</protein>
<keyword evidence="1" id="KW-0812">Transmembrane</keyword>
<dbReference type="Proteomes" id="UP000807469">
    <property type="component" value="Unassembled WGS sequence"/>
</dbReference>
<feature type="transmembrane region" description="Helical" evidence="1">
    <location>
        <begin position="29"/>
        <end position="49"/>
    </location>
</feature>
<comment type="caution">
    <text evidence="2">The sequence shown here is derived from an EMBL/GenBank/DDBJ whole genome shotgun (WGS) entry which is preliminary data.</text>
</comment>
<dbReference type="AlphaFoldDB" id="A0A9P5YU94"/>